<dbReference type="PANTHER" id="PTHR38226:SF3">
    <property type="entry name" value="(WILD MALAYSIAN BANANA) HYPOTHETICAL PROTEIN"/>
    <property type="match status" value="1"/>
</dbReference>
<dbReference type="eggNOG" id="ENOG502QTC2">
    <property type="taxonomic scope" value="Eukaryota"/>
</dbReference>
<evidence type="ECO:0000259" key="1">
    <source>
        <dbReference type="Pfam" id="PF24118"/>
    </source>
</evidence>
<dbReference type="Pfam" id="PF24118">
    <property type="entry name" value="DUF7392"/>
    <property type="match status" value="1"/>
</dbReference>
<dbReference type="Gramene" id="KCW75881">
    <property type="protein sequence ID" value="KCW75881"/>
    <property type="gene ID" value="EUGRSUZ_D00266"/>
</dbReference>
<reference evidence="2" key="1">
    <citation type="submission" date="2013-07" db="EMBL/GenBank/DDBJ databases">
        <title>The genome of Eucalyptus grandis.</title>
        <authorList>
            <person name="Schmutz J."/>
            <person name="Hayes R."/>
            <person name="Myburg A."/>
            <person name="Tuskan G."/>
            <person name="Grattapaglia D."/>
            <person name="Rokhsar D.S."/>
        </authorList>
    </citation>
    <scope>NUCLEOTIDE SEQUENCE</scope>
    <source>
        <tissue evidence="2">Leaf extractions</tissue>
    </source>
</reference>
<dbReference type="PANTHER" id="PTHR38226">
    <property type="entry name" value="(WILD MALAYSIAN BANANA) HYPOTHETICAL PROTEIN"/>
    <property type="match status" value="1"/>
</dbReference>
<sequence length="244" mass="27675">MSCFVPFSWRNLDTSFFVFRPTFADELVDALKRFSVSTKVLGCVQSSIFRSIHGNMIIWYGAWTRKSSDNKESLNATLLSMLTDVSSMAILLEHSFVEPYAGESRDGSLAAKFSTGDIISVHAAESTNGEIGDLAYACLAIFKSRFMKIEGVSAGVCMRSENRPKVACVYVWKSLQFCYSWILNSEYRKAMLPYLDRFSLDLKYDIFKVVYVSSDNSVSYYRRVSLHPMLGHEGESKERQVIQN</sequence>
<protein>
    <recommendedName>
        <fullName evidence="1">DUF7392 domain-containing protein</fullName>
    </recommendedName>
</protein>
<dbReference type="AlphaFoldDB" id="A0A059CCI0"/>
<feature type="domain" description="DUF7392" evidence="1">
    <location>
        <begin position="95"/>
        <end position="207"/>
    </location>
</feature>
<name>A0A059CCI0_EUCGR</name>
<dbReference type="OMA" id="QFSLCTE"/>
<dbReference type="InterPro" id="IPR055816">
    <property type="entry name" value="DUF7392"/>
</dbReference>
<proteinExistence type="predicted"/>
<gene>
    <name evidence="2" type="ORF">EUGRSUZ_D00266</name>
</gene>
<evidence type="ECO:0000313" key="2">
    <source>
        <dbReference type="EMBL" id="KCW75881.1"/>
    </source>
</evidence>
<organism evidence="2">
    <name type="scientific">Eucalyptus grandis</name>
    <name type="common">Flooded gum</name>
    <dbReference type="NCBI Taxonomy" id="71139"/>
    <lineage>
        <taxon>Eukaryota</taxon>
        <taxon>Viridiplantae</taxon>
        <taxon>Streptophyta</taxon>
        <taxon>Embryophyta</taxon>
        <taxon>Tracheophyta</taxon>
        <taxon>Spermatophyta</taxon>
        <taxon>Magnoliopsida</taxon>
        <taxon>eudicotyledons</taxon>
        <taxon>Gunneridae</taxon>
        <taxon>Pentapetalae</taxon>
        <taxon>rosids</taxon>
        <taxon>malvids</taxon>
        <taxon>Myrtales</taxon>
        <taxon>Myrtaceae</taxon>
        <taxon>Myrtoideae</taxon>
        <taxon>Eucalypteae</taxon>
        <taxon>Eucalyptus</taxon>
    </lineage>
</organism>
<dbReference type="KEGG" id="egr:104442529"/>
<dbReference type="EMBL" id="KK198756">
    <property type="protein sequence ID" value="KCW75881.1"/>
    <property type="molecule type" value="Genomic_DNA"/>
</dbReference>
<dbReference type="OrthoDB" id="1848500at2759"/>
<dbReference type="InParanoid" id="A0A059CCI0"/>
<accession>A0A059CCI0</accession>